<feature type="transmembrane region" description="Helical" evidence="1">
    <location>
        <begin position="71"/>
        <end position="91"/>
    </location>
</feature>
<keyword evidence="1" id="KW-1133">Transmembrane helix</keyword>
<dbReference type="InterPro" id="IPR009495">
    <property type="entry name" value="NrsF"/>
</dbReference>
<feature type="transmembrane region" description="Helical" evidence="1">
    <location>
        <begin position="198"/>
        <end position="220"/>
    </location>
</feature>
<reference evidence="2 3" key="1">
    <citation type="submission" date="2024-02" db="EMBL/GenBank/DDBJ databases">
        <title>Expansion and revision of Xanthobacter and proposal of Roseixanthobacter gen. nov.</title>
        <authorList>
            <person name="Soltysiak M.P.M."/>
            <person name="Jalihal A."/>
            <person name="Ory A."/>
            <person name="Chrisophersen C."/>
            <person name="Lee A.D."/>
            <person name="Boulton J."/>
            <person name="Springer M."/>
        </authorList>
    </citation>
    <scope>NUCLEOTIDE SEQUENCE [LARGE SCALE GENOMIC DNA]</scope>
    <source>
        <strain evidence="2 3">23A</strain>
    </source>
</reference>
<feature type="transmembrane region" description="Helical" evidence="1">
    <location>
        <begin position="173"/>
        <end position="192"/>
    </location>
</feature>
<feature type="transmembrane region" description="Helical" evidence="1">
    <location>
        <begin position="103"/>
        <end position="124"/>
    </location>
</feature>
<organism evidence="2 3">
    <name type="scientific">Xanthobacter oligotrophicus</name>
    <dbReference type="NCBI Taxonomy" id="2607286"/>
    <lineage>
        <taxon>Bacteria</taxon>
        <taxon>Pseudomonadati</taxon>
        <taxon>Pseudomonadota</taxon>
        <taxon>Alphaproteobacteria</taxon>
        <taxon>Hyphomicrobiales</taxon>
        <taxon>Xanthobacteraceae</taxon>
        <taxon>Xanthobacter</taxon>
    </lineage>
</organism>
<protein>
    <submittedName>
        <fullName evidence="2">DUF1109 domain-containing protein</fullName>
    </submittedName>
</protein>
<proteinExistence type="predicted"/>
<evidence type="ECO:0000313" key="3">
    <source>
        <dbReference type="Proteomes" id="UP001604002"/>
    </source>
</evidence>
<dbReference type="RefSeq" id="WP_393992163.1">
    <property type="nucleotide sequence ID" value="NZ_JBAFVH010000004.1"/>
</dbReference>
<gene>
    <name evidence="2" type="ORF">V5F32_08795</name>
</gene>
<keyword evidence="3" id="KW-1185">Reference proteome</keyword>
<feature type="transmembrane region" description="Helical" evidence="1">
    <location>
        <begin position="144"/>
        <end position="161"/>
    </location>
</feature>
<feature type="transmembrane region" description="Helical" evidence="1">
    <location>
        <begin position="39"/>
        <end position="59"/>
    </location>
</feature>
<keyword evidence="1" id="KW-0472">Membrane</keyword>
<accession>A0ABW6ZU49</accession>
<name>A0ABW6ZU49_9HYPH</name>
<keyword evidence="1" id="KW-0812">Transmembrane</keyword>
<evidence type="ECO:0000256" key="1">
    <source>
        <dbReference type="SAM" id="Phobius"/>
    </source>
</evidence>
<dbReference type="Proteomes" id="UP001604002">
    <property type="component" value="Unassembled WGS sequence"/>
</dbReference>
<comment type="caution">
    <text evidence="2">The sequence shown here is derived from an EMBL/GenBank/DDBJ whole genome shotgun (WGS) entry which is preliminary data.</text>
</comment>
<sequence length="226" mass="22980">MRDGVRFAGGQQGISTDALIDALAGDLSATPVPSVRRTLALAFAFGSAVSAAAMLALLGLRPDMASALATASFWIKLIFPFGLAVAGLMAVDRLGRPGAAAGRGYAVGIAVAGTMALLASIQLATAPRDAMRPLLLGHTLDHCTALIMLLALPILAAGMYAMRQMAPTRLRLAGAAVGVTAGALSAAIYAIACDETALPFVILWYGAGIALTGVLGALLGPRLLRW</sequence>
<dbReference type="EMBL" id="JBAFVH010000004">
    <property type="protein sequence ID" value="MFG1372259.1"/>
    <property type="molecule type" value="Genomic_DNA"/>
</dbReference>
<dbReference type="Pfam" id="PF06532">
    <property type="entry name" value="NrsF"/>
    <property type="match status" value="1"/>
</dbReference>
<evidence type="ECO:0000313" key="2">
    <source>
        <dbReference type="EMBL" id="MFG1372259.1"/>
    </source>
</evidence>